<dbReference type="STRING" id="6238.B6IGH8"/>
<keyword evidence="6" id="KW-1185">Reference proteome</keyword>
<reference evidence="5 6" key="2">
    <citation type="journal article" date="2011" name="PLoS Genet.">
        <title>Caenorhabditis briggsae recombinant inbred line genotypes reveal inter-strain incompatibility and the evolution of recombination.</title>
        <authorList>
            <person name="Ross J.A."/>
            <person name="Koboldt D.C."/>
            <person name="Staisch J.E."/>
            <person name="Chamberlin H.M."/>
            <person name="Gupta B.P."/>
            <person name="Miller R.D."/>
            <person name="Baird S.E."/>
            <person name="Haag E.S."/>
        </authorList>
    </citation>
    <scope>NUCLEOTIDE SEQUENCE [LARGE SCALE GENOMIC DNA]</scope>
    <source>
        <strain evidence="5 6">AF16</strain>
    </source>
</reference>
<keyword evidence="1" id="KW-0646">Protease inhibitor</keyword>
<dbReference type="Gene3D" id="2.10.25.10">
    <property type="entry name" value="Laminin"/>
    <property type="match status" value="1"/>
</dbReference>
<evidence type="ECO:0000256" key="3">
    <source>
        <dbReference type="ARBA" id="ARBA00023157"/>
    </source>
</evidence>
<evidence type="ECO:0000256" key="2">
    <source>
        <dbReference type="ARBA" id="ARBA00022900"/>
    </source>
</evidence>
<dbReference type="CDD" id="cd19941">
    <property type="entry name" value="TIL"/>
    <property type="match status" value="1"/>
</dbReference>
<dbReference type="KEGG" id="cbr:CBG_27378"/>
<dbReference type="InParanoid" id="B6IGH8"/>
<gene>
    <name evidence="5 7" type="ORF">CBG27378</name>
    <name evidence="5" type="ORF">CBG_27378</name>
</gene>
<dbReference type="PANTHER" id="PTHR23259">
    <property type="entry name" value="RIDDLE"/>
    <property type="match status" value="1"/>
</dbReference>
<dbReference type="SUPFAM" id="SSF57567">
    <property type="entry name" value="Serine protease inhibitors"/>
    <property type="match status" value="1"/>
</dbReference>
<reference evidence="5 6" key="1">
    <citation type="journal article" date="2003" name="PLoS Biol.">
        <title>The genome sequence of Caenorhabditis briggsae: a platform for comparative genomics.</title>
        <authorList>
            <person name="Stein L.D."/>
            <person name="Bao Z."/>
            <person name="Blasiar D."/>
            <person name="Blumenthal T."/>
            <person name="Brent M.R."/>
            <person name="Chen N."/>
            <person name="Chinwalla A."/>
            <person name="Clarke L."/>
            <person name="Clee C."/>
            <person name="Coghlan A."/>
            <person name="Coulson A."/>
            <person name="D'Eustachio P."/>
            <person name="Fitch D.H."/>
            <person name="Fulton L.A."/>
            <person name="Fulton R.E."/>
            <person name="Griffiths-Jones S."/>
            <person name="Harris T.W."/>
            <person name="Hillier L.W."/>
            <person name="Kamath R."/>
            <person name="Kuwabara P.E."/>
            <person name="Mardis E.R."/>
            <person name="Marra M.A."/>
            <person name="Miner T.L."/>
            <person name="Minx P."/>
            <person name="Mullikin J.C."/>
            <person name="Plumb R.W."/>
            <person name="Rogers J."/>
            <person name="Schein J.E."/>
            <person name="Sohrmann M."/>
            <person name="Spieth J."/>
            <person name="Stajich J.E."/>
            <person name="Wei C."/>
            <person name="Willey D."/>
            <person name="Wilson R.K."/>
            <person name="Durbin R."/>
            <person name="Waterston R.H."/>
        </authorList>
    </citation>
    <scope>NUCLEOTIDE SEQUENCE [LARGE SCALE GENOMIC DNA]</scope>
    <source>
        <strain evidence="5 6">AF16</strain>
    </source>
</reference>
<feature type="domain" description="TIL" evidence="4">
    <location>
        <begin position="53"/>
        <end position="106"/>
    </location>
</feature>
<dbReference type="AlphaFoldDB" id="B6IGH8"/>
<protein>
    <submittedName>
        <fullName evidence="5">Protein CBG27378</fullName>
    </submittedName>
</protein>
<dbReference type="EMBL" id="HE601320">
    <property type="protein sequence ID" value="CAR99008.1"/>
    <property type="molecule type" value="Genomic_DNA"/>
</dbReference>
<dbReference type="Proteomes" id="UP000008549">
    <property type="component" value="Unassembled WGS sequence"/>
</dbReference>
<dbReference type="RefSeq" id="XP_045098575.1">
    <property type="nucleotide sequence ID" value="XM_045237293.1"/>
</dbReference>
<dbReference type="InterPro" id="IPR002919">
    <property type="entry name" value="TIL_dom"/>
</dbReference>
<sequence>MMKRFNRTIHSHHRQAINCSPEEYKINQKFFILLSAAAFFVSTILSAPLEGQCGPNEVFLHCGSACEPSCEVPVIEICTLQCILDICQCANGFVRGPFGCVRFEECPPIVYGK</sequence>
<dbReference type="InterPro" id="IPR036084">
    <property type="entry name" value="Ser_inhib-like_sf"/>
</dbReference>
<accession>B6IGH8</accession>
<dbReference type="InterPro" id="IPR051368">
    <property type="entry name" value="SerProtInhib-TIL_Domain"/>
</dbReference>
<dbReference type="PANTHER" id="PTHR23259:SF70">
    <property type="entry name" value="ACCESSORY GLAND PROTEIN ACP62F-RELATED"/>
    <property type="match status" value="1"/>
</dbReference>
<evidence type="ECO:0000256" key="1">
    <source>
        <dbReference type="ARBA" id="ARBA00022690"/>
    </source>
</evidence>
<evidence type="ECO:0000313" key="7">
    <source>
        <dbReference type="WormBase" id="CBG27378"/>
    </source>
</evidence>
<dbReference type="OMA" id="CILDICQ"/>
<dbReference type="CTD" id="68918831"/>
<dbReference type="eggNOG" id="ENOG502SWNJ">
    <property type="taxonomic scope" value="Eukaryota"/>
</dbReference>
<evidence type="ECO:0000313" key="5">
    <source>
        <dbReference type="EMBL" id="CAR99008.1"/>
    </source>
</evidence>
<dbReference type="GeneID" id="68918831"/>
<dbReference type="WormBase" id="CBG27378">
    <property type="protein sequence ID" value="CBP43342"/>
    <property type="gene ID" value="WBGene00088792"/>
</dbReference>
<dbReference type="HOGENOM" id="CLU_156801_2_1_1"/>
<dbReference type="GO" id="GO:0004867">
    <property type="term" value="F:serine-type endopeptidase inhibitor activity"/>
    <property type="evidence" value="ECO:0007669"/>
    <property type="project" value="UniProtKB-KW"/>
</dbReference>
<proteinExistence type="predicted"/>
<evidence type="ECO:0000259" key="4">
    <source>
        <dbReference type="Pfam" id="PF01826"/>
    </source>
</evidence>
<evidence type="ECO:0000313" key="6">
    <source>
        <dbReference type="Proteomes" id="UP000008549"/>
    </source>
</evidence>
<keyword evidence="3" id="KW-1015">Disulfide bond</keyword>
<keyword evidence="2" id="KW-0722">Serine protease inhibitor</keyword>
<organism evidence="5 6">
    <name type="scientific">Caenorhabditis briggsae</name>
    <dbReference type="NCBI Taxonomy" id="6238"/>
    <lineage>
        <taxon>Eukaryota</taxon>
        <taxon>Metazoa</taxon>
        <taxon>Ecdysozoa</taxon>
        <taxon>Nematoda</taxon>
        <taxon>Chromadorea</taxon>
        <taxon>Rhabditida</taxon>
        <taxon>Rhabditina</taxon>
        <taxon>Rhabditomorpha</taxon>
        <taxon>Rhabditoidea</taxon>
        <taxon>Rhabditidae</taxon>
        <taxon>Peloderinae</taxon>
        <taxon>Caenorhabditis</taxon>
    </lineage>
</organism>
<dbReference type="Pfam" id="PF01826">
    <property type="entry name" value="TIL"/>
    <property type="match status" value="1"/>
</dbReference>
<name>B6IGH8_CAEBR</name>